<evidence type="ECO:0000256" key="1">
    <source>
        <dbReference type="SAM" id="SignalP"/>
    </source>
</evidence>
<organism evidence="2 3">
    <name type="scientific">Methylobacterium longum</name>
    <dbReference type="NCBI Taxonomy" id="767694"/>
    <lineage>
        <taxon>Bacteria</taxon>
        <taxon>Pseudomonadati</taxon>
        <taxon>Pseudomonadota</taxon>
        <taxon>Alphaproteobacteria</taxon>
        <taxon>Hyphomicrobiales</taxon>
        <taxon>Methylobacteriaceae</taxon>
        <taxon>Methylobacterium</taxon>
    </lineage>
</organism>
<protein>
    <recommendedName>
        <fullName evidence="4">DUF5666 domain-containing protein</fullName>
    </recommendedName>
</protein>
<sequence length="201" mass="21133">MTSPVKRLLLAALLSMSATCAVQAEPVQVRFRGTVVRAEADRLEIRRPSGSTLAMRMTPKTRVYAVNEATVRAIKPESYVSVVGMPGSEPRRARAVTLYSPSERGFEAGSQPWDSEPGATLTAGWVSDLRAGTPLRLALAYRDGQSAFEIPAGTPVTQLSPGEKALLEPGAAVTVFARSDGDGALDAGTVAVGRRGVVPGL</sequence>
<dbReference type="Proteomes" id="UP001244297">
    <property type="component" value="Unassembled WGS sequence"/>
</dbReference>
<gene>
    <name evidence="2" type="ORF">QWZ18_06890</name>
</gene>
<feature type="chain" id="PRO_5046548827" description="DUF5666 domain-containing protein" evidence="1">
    <location>
        <begin position="25"/>
        <end position="201"/>
    </location>
</feature>
<keyword evidence="3" id="KW-1185">Reference proteome</keyword>
<proteinExistence type="predicted"/>
<comment type="caution">
    <text evidence="2">The sequence shown here is derived from an EMBL/GenBank/DDBJ whole genome shotgun (WGS) entry which is preliminary data.</text>
</comment>
<accession>A0ABT8AKH6</accession>
<evidence type="ECO:0008006" key="4">
    <source>
        <dbReference type="Google" id="ProtNLM"/>
    </source>
</evidence>
<name>A0ABT8AKH6_9HYPH</name>
<feature type="signal peptide" evidence="1">
    <location>
        <begin position="1"/>
        <end position="24"/>
    </location>
</feature>
<keyword evidence="1" id="KW-0732">Signal</keyword>
<dbReference type="EMBL" id="JAUFPT010000019">
    <property type="protein sequence ID" value="MDN3570347.1"/>
    <property type="molecule type" value="Genomic_DNA"/>
</dbReference>
<reference evidence="3" key="1">
    <citation type="journal article" date="2019" name="Int. J. Syst. Evol. Microbiol.">
        <title>The Global Catalogue of Microorganisms (GCM) 10K type strain sequencing project: providing services to taxonomists for standard genome sequencing and annotation.</title>
        <authorList>
            <consortium name="The Broad Institute Genomics Platform"/>
            <consortium name="The Broad Institute Genome Sequencing Center for Infectious Disease"/>
            <person name="Wu L."/>
            <person name="Ma J."/>
        </authorList>
    </citation>
    <scope>NUCLEOTIDE SEQUENCE [LARGE SCALE GENOMIC DNA]</scope>
    <source>
        <strain evidence="3">CECT 7806</strain>
    </source>
</reference>
<evidence type="ECO:0000313" key="2">
    <source>
        <dbReference type="EMBL" id="MDN3570347.1"/>
    </source>
</evidence>
<evidence type="ECO:0000313" key="3">
    <source>
        <dbReference type="Proteomes" id="UP001244297"/>
    </source>
</evidence>
<dbReference type="RefSeq" id="WP_238287527.1">
    <property type="nucleotide sequence ID" value="NZ_BPQS01000010.1"/>
</dbReference>